<feature type="domain" description="NADH:ubiquinone oxidoreductase intermediate-associated protein 30" evidence="1">
    <location>
        <begin position="294"/>
        <end position="454"/>
    </location>
</feature>
<evidence type="ECO:0000313" key="3">
    <source>
        <dbReference type="EMBL" id="GAQ79922.1"/>
    </source>
</evidence>
<dbReference type="Pfam" id="PF08547">
    <property type="entry name" value="CIA30"/>
    <property type="match status" value="1"/>
</dbReference>
<sequence length="623" mass="67344">MAANAACISKLSSHTISLSALKAPRPTHSQLRSQALSPTCAGSGSTLRPSFFLGRSWDSRPVDKKSLQPGPTVQLRRVSVRAAGSNGGSREPWDFSRFLKTVLYFNEPPKLEEVVSTVTNPSKLMEALGSVFSSSQQQSAGSRGGRGKVLVVGATGGVGKRIVDELRKNGVPVVALVRDQGKAQKLLGPPSPGLQIVTAELTQPRTLLPEYFEGVSAVVNASAVIVGPKEGDTTERAKYYQGIKFYDPEIKENTPEAVEFRGVQNLVEAVKEHLGYRDGKVLLQIENGLPSGPAWGALDDVVMGGISESGFQVDRSAREDGSVVGVFRGFVSSKNSGGFASIRTRNFTPPLDLTSYEGLSIRLKGTGKRFKFIIRTDEGWDTVGYTKSFDTKADTWQTVQLPFSEFVPVFRARTVTDKPPFNPATVYSFQLMFSKFESDGELNPTYEDGAFELPVASIKAYLKEPITPKFVHVGSAGVTRPGRPGLDLDKQPPAVRMNDQLGGLLTYKLKGEDVVRSSGVPYTIIRPCALTEEPAGAELQFDQGDNITGKIGREEVARICVAALASPEALDKTFEVKSTVPFSVPFEVDPSNPPPPRDYTQYFSSLKEGVTGKLEKQVAAAQS</sequence>
<dbReference type="OrthoDB" id="426386at2759"/>
<evidence type="ECO:0000313" key="4">
    <source>
        <dbReference type="Proteomes" id="UP000054558"/>
    </source>
</evidence>
<feature type="domain" description="NAD(P)-binding" evidence="2">
    <location>
        <begin position="468"/>
        <end position="567"/>
    </location>
</feature>
<dbReference type="OMA" id="RTRNFEP"/>
<protein>
    <submittedName>
        <fullName evidence="3">NAD(P)-binding Rossmann-fold superfamily protein</fullName>
    </submittedName>
</protein>
<dbReference type="InterPro" id="IPR008979">
    <property type="entry name" value="Galactose-bd-like_sf"/>
</dbReference>
<feature type="domain" description="NAD(P)-binding" evidence="2">
    <location>
        <begin position="153"/>
        <end position="270"/>
    </location>
</feature>
<dbReference type="Gene3D" id="3.40.50.720">
    <property type="entry name" value="NAD(P)-binding Rossmann-like Domain"/>
    <property type="match status" value="2"/>
</dbReference>
<dbReference type="STRING" id="105231.A0A1Y1HQ58"/>
<dbReference type="Proteomes" id="UP000054558">
    <property type="component" value="Unassembled WGS sequence"/>
</dbReference>
<dbReference type="EMBL" id="DF236990">
    <property type="protein sequence ID" value="GAQ79922.1"/>
    <property type="molecule type" value="Genomic_DNA"/>
</dbReference>
<dbReference type="FunFam" id="3.40.50.720:FF:000344">
    <property type="entry name" value="NAD(P)-binding Rossmann-fold superfamily protein"/>
    <property type="match status" value="1"/>
</dbReference>
<dbReference type="SUPFAM" id="SSF49785">
    <property type="entry name" value="Galactose-binding domain-like"/>
    <property type="match status" value="1"/>
</dbReference>
<evidence type="ECO:0000259" key="1">
    <source>
        <dbReference type="Pfam" id="PF08547"/>
    </source>
</evidence>
<dbReference type="SUPFAM" id="SSF51735">
    <property type="entry name" value="NAD(P)-binding Rossmann-fold domains"/>
    <property type="match status" value="1"/>
</dbReference>
<dbReference type="Gene3D" id="2.60.120.430">
    <property type="entry name" value="Galactose-binding lectin"/>
    <property type="match status" value="1"/>
</dbReference>
<dbReference type="PANTHER" id="PTHR15020">
    <property type="entry name" value="FLAVIN REDUCTASE-RELATED"/>
    <property type="match status" value="1"/>
</dbReference>
<name>A0A1Y1HQ58_KLENI</name>
<reference evidence="3 4" key="1">
    <citation type="journal article" date="2014" name="Nat. Commun.">
        <title>Klebsormidium flaccidum genome reveals primary factors for plant terrestrial adaptation.</title>
        <authorList>
            <person name="Hori K."/>
            <person name="Maruyama F."/>
            <person name="Fujisawa T."/>
            <person name="Togashi T."/>
            <person name="Yamamoto N."/>
            <person name="Seo M."/>
            <person name="Sato S."/>
            <person name="Yamada T."/>
            <person name="Mori H."/>
            <person name="Tajima N."/>
            <person name="Moriyama T."/>
            <person name="Ikeuchi M."/>
            <person name="Watanabe M."/>
            <person name="Wada H."/>
            <person name="Kobayashi K."/>
            <person name="Saito M."/>
            <person name="Masuda T."/>
            <person name="Sasaki-Sekimoto Y."/>
            <person name="Mashiguchi K."/>
            <person name="Awai K."/>
            <person name="Shimojima M."/>
            <person name="Masuda S."/>
            <person name="Iwai M."/>
            <person name="Nobusawa T."/>
            <person name="Narise T."/>
            <person name="Kondo S."/>
            <person name="Saito H."/>
            <person name="Sato R."/>
            <person name="Murakawa M."/>
            <person name="Ihara Y."/>
            <person name="Oshima-Yamada Y."/>
            <person name="Ohtaka K."/>
            <person name="Satoh M."/>
            <person name="Sonobe K."/>
            <person name="Ishii M."/>
            <person name="Ohtani R."/>
            <person name="Kanamori-Sato M."/>
            <person name="Honoki R."/>
            <person name="Miyazaki D."/>
            <person name="Mochizuki H."/>
            <person name="Umetsu J."/>
            <person name="Higashi K."/>
            <person name="Shibata D."/>
            <person name="Kamiya Y."/>
            <person name="Sato N."/>
            <person name="Nakamura Y."/>
            <person name="Tabata S."/>
            <person name="Ida S."/>
            <person name="Kurokawa K."/>
            <person name="Ohta H."/>
        </authorList>
    </citation>
    <scope>NUCLEOTIDE SEQUENCE [LARGE SCALE GENOMIC DNA]</scope>
    <source>
        <strain evidence="3 4">NIES-2285</strain>
    </source>
</reference>
<evidence type="ECO:0000259" key="2">
    <source>
        <dbReference type="Pfam" id="PF13460"/>
    </source>
</evidence>
<proteinExistence type="predicted"/>
<dbReference type="PANTHER" id="PTHR15020:SF50">
    <property type="entry name" value="UPF0659 PROTEIN YMR090W"/>
    <property type="match status" value="1"/>
</dbReference>
<dbReference type="InterPro" id="IPR013857">
    <property type="entry name" value="NADH-UbQ_OxRdtase-assoc_prot30"/>
</dbReference>
<dbReference type="Pfam" id="PF13460">
    <property type="entry name" value="NAD_binding_10"/>
    <property type="match status" value="2"/>
</dbReference>
<dbReference type="InterPro" id="IPR016040">
    <property type="entry name" value="NAD(P)-bd_dom"/>
</dbReference>
<accession>A0A1Y1HQ58</accession>
<gene>
    <name evidence="3" type="ORF">KFL_000410210</name>
</gene>
<dbReference type="InterPro" id="IPR036291">
    <property type="entry name" value="NAD(P)-bd_dom_sf"/>
</dbReference>
<keyword evidence="4" id="KW-1185">Reference proteome</keyword>
<dbReference type="AlphaFoldDB" id="A0A1Y1HQ58"/>
<organism evidence="3 4">
    <name type="scientific">Klebsormidium nitens</name>
    <name type="common">Green alga</name>
    <name type="synonym">Ulothrix nitens</name>
    <dbReference type="NCBI Taxonomy" id="105231"/>
    <lineage>
        <taxon>Eukaryota</taxon>
        <taxon>Viridiplantae</taxon>
        <taxon>Streptophyta</taxon>
        <taxon>Klebsormidiophyceae</taxon>
        <taxon>Klebsormidiales</taxon>
        <taxon>Klebsormidiaceae</taxon>
        <taxon>Klebsormidium</taxon>
    </lineage>
</organism>